<feature type="non-terminal residue" evidence="2">
    <location>
        <position position="101"/>
    </location>
</feature>
<dbReference type="Proteomes" id="UP000823775">
    <property type="component" value="Unassembled WGS sequence"/>
</dbReference>
<dbReference type="EMBL" id="JACEIK010000120">
    <property type="protein sequence ID" value="MCD7450189.1"/>
    <property type="molecule type" value="Genomic_DNA"/>
</dbReference>
<reference evidence="2 3" key="1">
    <citation type="journal article" date="2021" name="BMC Genomics">
        <title>Datura genome reveals duplications of psychoactive alkaloid biosynthetic genes and high mutation rate following tissue culture.</title>
        <authorList>
            <person name="Rajewski A."/>
            <person name="Carter-House D."/>
            <person name="Stajich J."/>
            <person name="Litt A."/>
        </authorList>
    </citation>
    <scope>NUCLEOTIDE SEQUENCE [LARGE SCALE GENOMIC DNA]</scope>
    <source>
        <strain evidence="2">AR-01</strain>
    </source>
</reference>
<feature type="compositionally biased region" description="Low complexity" evidence="1">
    <location>
        <begin position="26"/>
        <end position="49"/>
    </location>
</feature>
<sequence length="101" mass="10810">SSRLHVRDFPSTPQPHHTPSATPVRQSHQSSSHLTPLLSSSADSLLPPGRLRRPLVAVGTIISPTPYRPTAIALLVSHHSFSHLCDYASPLSSLRPPAPAS</sequence>
<proteinExistence type="predicted"/>
<comment type="caution">
    <text evidence="2">The sequence shown here is derived from an EMBL/GenBank/DDBJ whole genome shotgun (WGS) entry which is preliminary data.</text>
</comment>
<organism evidence="2 3">
    <name type="scientific">Datura stramonium</name>
    <name type="common">Jimsonweed</name>
    <name type="synonym">Common thornapple</name>
    <dbReference type="NCBI Taxonomy" id="4076"/>
    <lineage>
        <taxon>Eukaryota</taxon>
        <taxon>Viridiplantae</taxon>
        <taxon>Streptophyta</taxon>
        <taxon>Embryophyta</taxon>
        <taxon>Tracheophyta</taxon>
        <taxon>Spermatophyta</taxon>
        <taxon>Magnoliopsida</taxon>
        <taxon>eudicotyledons</taxon>
        <taxon>Gunneridae</taxon>
        <taxon>Pentapetalae</taxon>
        <taxon>asterids</taxon>
        <taxon>lamiids</taxon>
        <taxon>Solanales</taxon>
        <taxon>Solanaceae</taxon>
        <taxon>Solanoideae</taxon>
        <taxon>Datureae</taxon>
        <taxon>Datura</taxon>
    </lineage>
</organism>
<feature type="compositionally biased region" description="Polar residues" evidence="1">
    <location>
        <begin position="14"/>
        <end position="25"/>
    </location>
</feature>
<keyword evidence="3" id="KW-1185">Reference proteome</keyword>
<protein>
    <submittedName>
        <fullName evidence="2">Uncharacterized protein</fullName>
    </submittedName>
</protein>
<evidence type="ECO:0000313" key="3">
    <source>
        <dbReference type="Proteomes" id="UP000823775"/>
    </source>
</evidence>
<name>A0ABS8RX45_DATST</name>
<gene>
    <name evidence="2" type="ORF">HAX54_004336</name>
</gene>
<evidence type="ECO:0000313" key="2">
    <source>
        <dbReference type="EMBL" id="MCD7450189.1"/>
    </source>
</evidence>
<accession>A0ABS8RX45</accession>
<feature type="region of interest" description="Disordered" evidence="1">
    <location>
        <begin position="1"/>
        <end position="49"/>
    </location>
</feature>
<feature type="non-terminal residue" evidence="2">
    <location>
        <position position="1"/>
    </location>
</feature>
<evidence type="ECO:0000256" key="1">
    <source>
        <dbReference type="SAM" id="MobiDB-lite"/>
    </source>
</evidence>